<proteinExistence type="predicted"/>
<dbReference type="AlphaFoldDB" id="A0A4P8IRC9"/>
<dbReference type="Proteomes" id="UP000298656">
    <property type="component" value="Chromosome 1"/>
</dbReference>
<protein>
    <submittedName>
        <fullName evidence="1">Uncharacterized protein</fullName>
    </submittedName>
</protein>
<dbReference type="OrthoDB" id="9779910at2"/>
<reference evidence="1 2" key="1">
    <citation type="submission" date="2019-05" db="EMBL/GenBank/DDBJ databases">
        <title>Burkholderia sp. DHOD12, isolated from subtropical forest soil.</title>
        <authorList>
            <person name="Gao Z.-H."/>
            <person name="Qiu L.-H."/>
        </authorList>
    </citation>
    <scope>NUCLEOTIDE SEQUENCE [LARGE SCALE GENOMIC DNA]</scope>
    <source>
        <strain evidence="1 2">DHOD12</strain>
    </source>
</reference>
<dbReference type="KEGG" id="tvl:FAZ95_04205"/>
<name>A0A4P8IRC9_9BURK</name>
<sequence>MIAAVVKALERKIVLNEAITGDGRWNVLLMDARYDAGASLEAACAVLRTYAKVGKVYVATATW</sequence>
<evidence type="ECO:0000313" key="2">
    <source>
        <dbReference type="Proteomes" id="UP000298656"/>
    </source>
</evidence>
<accession>A0A4P8IRC9</accession>
<dbReference type="RefSeq" id="WP_137331300.1">
    <property type="nucleotide sequence ID" value="NZ_CP040077.1"/>
</dbReference>
<evidence type="ECO:0000313" key="1">
    <source>
        <dbReference type="EMBL" id="QCP48459.1"/>
    </source>
</evidence>
<gene>
    <name evidence="1" type="ORF">FAZ95_04205</name>
</gene>
<keyword evidence="2" id="KW-1185">Reference proteome</keyword>
<dbReference type="EMBL" id="CP040077">
    <property type="protein sequence ID" value="QCP48459.1"/>
    <property type="molecule type" value="Genomic_DNA"/>
</dbReference>
<organism evidence="1 2">
    <name type="scientific">Trinickia violacea</name>
    <dbReference type="NCBI Taxonomy" id="2571746"/>
    <lineage>
        <taxon>Bacteria</taxon>
        <taxon>Pseudomonadati</taxon>
        <taxon>Pseudomonadota</taxon>
        <taxon>Betaproteobacteria</taxon>
        <taxon>Burkholderiales</taxon>
        <taxon>Burkholderiaceae</taxon>
        <taxon>Trinickia</taxon>
    </lineage>
</organism>